<evidence type="ECO:0000259" key="1">
    <source>
        <dbReference type="Pfam" id="PF07791"/>
    </source>
</evidence>
<dbReference type="AlphaFoldDB" id="A0A410RSG8"/>
<evidence type="ECO:0000313" key="2">
    <source>
        <dbReference type="EMBL" id="QAT84816.1"/>
    </source>
</evidence>
<accession>A0A410RSG8</accession>
<dbReference type="EMBL" id="CP034669">
    <property type="protein sequence ID" value="QAT84816.1"/>
    <property type="molecule type" value="Genomic_DNA"/>
</dbReference>
<dbReference type="Proteomes" id="UP000288758">
    <property type="component" value="Chromosome"/>
</dbReference>
<evidence type="ECO:0000313" key="3">
    <source>
        <dbReference type="Proteomes" id="UP000288758"/>
    </source>
</evidence>
<dbReference type="InterPro" id="IPR012433">
    <property type="entry name" value="Imm11"/>
</dbReference>
<sequence length="165" mass="18590">MDAGLQELEDSRVFNRGHRVRIEGRIRIAVEHPGQALDFTQTASMVPVVRQRVAAIFANLAPDDVQLIHANVEGEEDPFRILVATRLIRCIDEPRSKVQFWTAEDGLPEKVGKYYAVDDLHIDPLRVGEAKVFRLEGWSIALIVSEDIKLALERVRATGVHFTPV</sequence>
<dbReference type="Pfam" id="PF07791">
    <property type="entry name" value="Imm11"/>
    <property type="match status" value="1"/>
</dbReference>
<organism evidence="2 3">
    <name type="scientific">Corallococcus coralloides</name>
    <name type="common">Myxococcus coralloides</name>
    <dbReference type="NCBI Taxonomy" id="184914"/>
    <lineage>
        <taxon>Bacteria</taxon>
        <taxon>Pseudomonadati</taxon>
        <taxon>Myxococcota</taxon>
        <taxon>Myxococcia</taxon>
        <taxon>Myxococcales</taxon>
        <taxon>Cystobacterineae</taxon>
        <taxon>Myxococcaceae</taxon>
        <taxon>Corallococcus</taxon>
    </lineage>
</organism>
<name>A0A410RSG8_CORCK</name>
<reference evidence="2 3" key="1">
    <citation type="submission" date="2018-12" db="EMBL/GenBank/DDBJ databases">
        <title>Complete Genome Sequence of the Corallopyronin A producing Myxobacterium Corallococcus coralloides B035.</title>
        <authorList>
            <person name="Bouhired S.M."/>
            <person name="Rupp O."/>
            <person name="Blom J."/>
            <person name="Schaeberle T.F."/>
            <person name="Kehraus S."/>
            <person name="Schiefer A."/>
            <person name="Pfarr K."/>
            <person name="Goesmann A."/>
            <person name="Hoerauf A."/>
            <person name="Koenig G.M."/>
        </authorList>
    </citation>
    <scope>NUCLEOTIDE SEQUENCE [LARGE SCALE GENOMIC DNA]</scope>
    <source>
        <strain evidence="2 3">B035</strain>
    </source>
</reference>
<protein>
    <recommendedName>
        <fullName evidence="1">Immunity MXAN-0049 protein domain-containing protein</fullName>
    </recommendedName>
</protein>
<feature type="domain" description="Immunity MXAN-0049 protein" evidence="1">
    <location>
        <begin position="48"/>
        <end position="165"/>
    </location>
</feature>
<proteinExistence type="predicted"/>
<gene>
    <name evidence="2" type="ORF">EJ065_3253</name>
</gene>